<dbReference type="Proteomes" id="UP000281726">
    <property type="component" value="Unassembled WGS sequence"/>
</dbReference>
<dbReference type="OrthoDB" id="9787127at2"/>
<proteinExistence type="predicted"/>
<keyword evidence="4" id="KW-1185">Reference proteome</keyword>
<evidence type="ECO:0000313" key="4">
    <source>
        <dbReference type="Proteomes" id="UP000281726"/>
    </source>
</evidence>
<dbReference type="InterPro" id="IPR004919">
    <property type="entry name" value="GmrSD_N"/>
</dbReference>
<dbReference type="EMBL" id="RBAK01000004">
    <property type="protein sequence ID" value="RKN47716.1"/>
    <property type="molecule type" value="Genomic_DNA"/>
</dbReference>
<dbReference type="PANTHER" id="PTHR37292:SF2">
    <property type="entry name" value="DUF262 DOMAIN-CONTAINING PROTEIN"/>
    <property type="match status" value="1"/>
</dbReference>
<dbReference type="PANTHER" id="PTHR37292">
    <property type="entry name" value="VNG6097C"/>
    <property type="match status" value="1"/>
</dbReference>
<dbReference type="AlphaFoldDB" id="A0A3A9ZK70"/>
<feature type="region of interest" description="Disordered" evidence="1">
    <location>
        <begin position="584"/>
        <end position="607"/>
    </location>
</feature>
<name>A0A3A9ZK70_9ACTN</name>
<comment type="caution">
    <text evidence="3">The sequence shown here is derived from an EMBL/GenBank/DDBJ whole genome shotgun (WGS) entry which is preliminary data.</text>
</comment>
<protein>
    <submittedName>
        <fullName evidence="3">DUF262 domain-containing protein</fullName>
    </submittedName>
</protein>
<accession>A0A3A9ZK70</accession>
<dbReference type="RefSeq" id="WP_120728674.1">
    <property type="nucleotide sequence ID" value="NZ_RBAK01000004.1"/>
</dbReference>
<evidence type="ECO:0000259" key="2">
    <source>
        <dbReference type="Pfam" id="PF03235"/>
    </source>
</evidence>
<sequence>MPFQAPITIAAALERMARHDYVLPAIQREFVWGPDRICKLFDSLMRGYPIGSFLFWKVNGDTVKSYTFYDFVRTYHAKNSPHCPTLDVERGRDVTAVLDGQQRLTALNIGLRGSHAERIPRMRYNNPLAYPTKRLYINLLARGDDDELELAYHFRFLTPEEASARDERTFWFLVSEIRNVNEGDQVFDITARHELPNAAGRVLFKLYEVVKRQTLINYFEEEDQSLEKVLNIFIRVNSGAVPLSFSDLLLSIATSQWRERDAREEIHALVDDLNRTGLGFNFDKNSVLKSGLVLLGKRDIRFKVDNFDRHTMLAMEEGWDDIERALRLAAQMLSDFGFSSATLPASSVIIPLAHYAHLRRLDTGYLRRSAEASDRNEVRRWLLQSVIKGGIWGSGLDTLLGGLRAALDAEARNGFPRALIEREMARQGKALRFDPLEVDDLLDLKYGGAKTFALLALLYPGIDVRNAFHVDHVYPRSRFTAARLRNAGIPEEDIPVYLDRADRLANLQLLEGTENVDKRAAMPSDWVRRAHPDPGALSGYLARNDLGDLPPLSDFLSFYDRRRALMRERLISLLGIDPSAVADVRERTEEDQHGHLPEQLPSTRGPQRRDIAAHITSAFAALASGAFLTVQEIRNHRSDEYGAEFPSAGAISARLFPVTGRCSVPGVEPGMNERGVRGARKL</sequence>
<reference evidence="3 4" key="1">
    <citation type="journal article" date="2004" name="Syst. Appl. Microbiol.">
        <title>Cryptoendolithic actinomycetes from antarctic sandstone rock samples: Micromonospora endolithica sp. nov. and two isolates related to Micromonospora coerulea Jensen 1932.</title>
        <authorList>
            <person name="Hirsch P."/>
            <person name="Mevs U."/>
            <person name="Kroppenstedt R.M."/>
            <person name="Schumann P."/>
            <person name="Stackebrandt E."/>
        </authorList>
    </citation>
    <scope>NUCLEOTIDE SEQUENCE [LARGE SCALE GENOMIC DNA]</scope>
    <source>
        <strain evidence="3 4">JCM 12677</strain>
    </source>
</reference>
<evidence type="ECO:0000313" key="3">
    <source>
        <dbReference type="EMBL" id="RKN47716.1"/>
    </source>
</evidence>
<feature type="domain" description="GmrSD restriction endonucleases N-terminal" evidence="2">
    <location>
        <begin position="19"/>
        <end position="251"/>
    </location>
</feature>
<gene>
    <name evidence="3" type="ORF">D7223_13265</name>
</gene>
<feature type="compositionally biased region" description="Basic and acidic residues" evidence="1">
    <location>
        <begin position="584"/>
        <end position="596"/>
    </location>
</feature>
<evidence type="ECO:0000256" key="1">
    <source>
        <dbReference type="SAM" id="MobiDB-lite"/>
    </source>
</evidence>
<organism evidence="3 4">
    <name type="scientific">Micromonospora endolithica</name>
    <dbReference type="NCBI Taxonomy" id="230091"/>
    <lineage>
        <taxon>Bacteria</taxon>
        <taxon>Bacillati</taxon>
        <taxon>Actinomycetota</taxon>
        <taxon>Actinomycetes</taxon>
        <taxon>Micromonosporales</taxon>
        <taxon>Micromonosporaceae</taxon>
        <taxon>Micromonospora</taxon>
    </lineage>
</organism>
<dbReference type="Pfam" id="PF03235">
    <property type="entry name" value="GmrSD_N"/>
    <property type="match status" value="1"/>
</dbReference>